<dbReference type="InterPro" id="IPR000640">
    <property type="entry name" value="EFG_V-like"/>
</dbReference>
<accession>A0A4S2N258</accession>
<keyword evidence="2 5" id="KW-0648">Protein biosynthesis</keyword>
<dbReference type="GO" id="GO:0032543">
    <property type="term" value="P:mitochondrial translation"/>
    <property type="evidence" value="ECO:0007669"/>
    <property type="project" value="UniProtKB-UniRule"/>
</dbReference>
<dbReference type="Pfam" id="PF14492">
    <property type="entry name" value="EFG_III"/>
    <property type="match status" value="1"/>
</dbReference>
<evidence type="ECO:0000313" key="8">
    <source>
        <dbReference type="Proteomes" id="UP000298138"/>
    </source>
</evidence>
<protein>
    <recommendedName>
        <fullName evidence="5">Ribosome-releasing factor 2, mitochondrial</fullName>
        <shortName evidence="5">RRF2mt</shortName>
    </recommendedName>
    <alternativeName>
        <fullName evidence="5">Elongation factor G 2, mitochondrial</fullName>
        <shortName evidence="5">EF-G2mt</shortName>
        <shortName evidence="5">mEF-G 2</shortName>
    </alternativeName>
</protein>
<dbReference type="STRING" id="341454.A0A4S2N258"/>
<keyword evidence="1 5" id="KW-0547">Nucleotide-binding</keyword>
<dbReference type="InterPro" id="IPR014721">
    <property type="entry name" value="Ribsml_uS5_D2-typ_fold_subgr"/>
</dbReference>
<evidence type="ECO:0000259" key="6">
    <source>
        <dbReference type="PROSITE" id="PS51722"/>
    </source>
</evidence>
<comment type="function">
    <text evidence="5">Mitochondrial GTPase that mediates the disassembly of ribosomes from messenger RNA at the termination of mitochondrial protein biosynthesis. Not involved in the GTP-dependent ribosomal translocation step during translation elongation.</text>
</comment>
<dbReference type="AlphaFoldDB" id="A0A4S2N258"/>
<feature type="binding site" evidence="5">
    <location>
        <begin position="60"/>
        <end position="67"/>
    </location>
    <ligand>
        <name>GTP</name>
        <dbReference type="ChEBI" id="CHEBI:37565"/>
    </ligand>
</feature>
<dbReference type="Gene3D" id="2.40.30.10">
    <property type="entry name" value="Translation factors"/>
    <property type="match status" value="1"/>
</dbReference>
<dbReference type="Pfam" id="PF00009">
    <property type="entry name" value="GTP_EFTU"/>
    <property type="match status" value="1"/>
</dbReference>
<dbReference type="SUPFAM" id="SSF50447">
    <property type="entry name" value="Translation proteins"/>
    <property type="match status" value="1"/>
</dbReference>
<sequence length="913" mass="100138">MRTPGTVNWRNLLQRSPRPNKHLRPSVLPLSRLPASIRHYAAAPATAVELAHTRNIGIIAHIDAGKTTTTERMLYYSGFTRRIGDVDDGSTVMDYLPAERQRGITITSAAITFQWKPPHQPTHTINLIDTPGHADFTFEVERSIRVLDGAVTILDGVAGVEAQTEKVWKQAGKHFIPRIIFVNKLDRMGARFGATVREIAMKLNGWPAVVQLPVYETDDKGEDLLRGVVDIIERKVYLYQSGGDGSKIQLLDYQWLGKHHPKLLDEAVDARNALVELLSSHDDALVEEYLKLGDHEKIPSASIKRALRAATLSGTGEVIPVLCGASFRNVGVQPLMDAVVDYLPCPSERPPTPVSHGLSGQVRALMTFEDANRLCALAFKVVNDPKRGPMVYVRVYSGTLNNSATLWNTSLQVKERANRLLQMYANEAVDIPSIPTGHIGVILGLKETRTGDTLIDDSPAARAAEKAALRVVPKVKTPVPKVKKAAEPGIKVKQVVPIDYKTLRLKPIDIPPPVFFTALEAHSLSAQKQLDEALAILLREDPSLNVSTDPDSGQTLLSGMGELHLEIATDRLTKDLKAKADMGRILIAFRESLMEASPTISHTTYMPDGTSATVKAVINLLNNGDRRHVPRTPNIRMVDNNYVSLTLPGETTPLASSSNTDPTSSIAQIRAAMLSGATAALSRGPTYHLPLHDLGVLLQLLPSTPDTGPLSAAAISSAARVAVTQCLECVPSVIVEPVMRVVVSCDEASLGKVTQDIQGARGGTILALNASNPHPDVLLSEDRQKERHRKIEHDRFIEDEREMYRAAGMLRYFPYRTVAEMEVKLDLEDVWIPITGDTDYGYGTSGRANAMEARGTRGDNGKRMVLARMPLTECVGYLKGLRSLTGGRGTFVMELEGWERVQNNRMETVKKFM</sequence>
<dbReference type="InterPro" id="IPR030851">
    <property type="entry name" value="EFG2"/>
</dbReference>
<dbReference type="PROSITE" id="PS51722">
    <property type="entry name" value="G_TR_2"/>
    <property type="match status" value="1"/>
</dbReference>
<proteinExistence type="inferred from homology"/>
<comment type="similarity">
    <text evidence="5">Belongs to the TRAFAC class translation factor GTPase superfamily. Classic translation factor GTPase family. EF-G/EF-2 subfamily.</text>
</comment>
<dbReference type="FunFam" id="3.40.50.300:FF:000514">
    <property type="entry name" value="Ribosome-releasing factor 2, mitochondrial"/>
    <property type="match status" value="1"/>
</dbReference>
<dbReference type="Proteomes" id="UP000298138">
    <property type="component" value="Unassembled WGS sequence"/>
</dbReference>
<keyword evidence="8" id="KW-1185">Reference proteome</keyword>
<dbReference type="Pfam" id="PF00679">
    <property type="entry name" value="EFG_C"/>
    <property type="match status" value="1"/>
</dbReference>
<gene>
    <name evidence="5" type="primary">MEF2</name>
    <name evidence="7" type="ORF">EX30DRAFT_339399</name>
</gene>
<dbReference type="SUPFAM" id="SSF54980">
    <property type="entry name" value="EF-G C-terminal domain-like"/>
    <property type="match status" value="2"/>
</dbReference>
<dbReference type="Gene3D" id="3.30.70.240">
    <property type="match status" value="2"/>
</dbReference>
<comment type="subcellular location">
    <subcellularLocation>
        <location evidence="5">Mitochondrion</location>
    </subcellularLocation>
</comment>
<dbReference type="Gene3D" id="3.30.230.10">
    <property type="match status" value="2"/>
</dbReference>
<evidence type="ECO:0000256" key="1">
    <source>
        <dbReference type="ARBA" id="ARBA00022741"/>
    </source>
</evidence>
<dbReference type="InterPro" id="IPR031157">
    <property type="entry name" value="G_TR_CS"/>
</dbReference>
<evidence type="ECO:0000256" key="5">
    <source>
        <dbReference type="HAMAP-Rule" id="MF_03059"/>
    </source>
</evidence>
<dbReference type="Gene3D" id="3.40.50.300">
    <property type="entry name" value="P-loop containing nucleotide triphosphate hydrolases"/>
    <property type="match status" value="1"/>
</dbReference>
<dbReference type="SMART" id="SM00838">
    <property type="entry name" value="EFG_C"/>
    <property type="match status" value="1"/>
</dbReference>
<dbReference type="InterPro" id="IPR035647">
    <property type="entry name" value="EFG_III/V"/>
</dbReference>
<dbReference type="OrthoDB" id="198619at2759"/>
<evidence type="ECO:0000313" key="7">
    <source>
        <dbReference type="EMBL" id="TGZ83190.1"/>
    </source>
</evidence>
<dbReference type="HAMAP" id="MF_03059">
    <property type="entry name" value="mEF_G_2"/>
    <property type="match status" value="1"/>
</dbReference>
<dbReference type="CDD" id="cd16262">
    <property type="entry name" value="EFG_III"/>
    <property type="match status" value="1"/>
</dbReference>
<dbReference type="SUPFAM" id="SSF52540">
    <property type="entry name" value="P-loop containing nucleoside triphosphate hydrolases"/>
    <property type="match status" value="1"/>
</dbReference>
<dbReference type="FunCoup" id="A0A4S2N258">
    <property type="interactions" value="578"/>
</dbReference>
<feature type="binding site" evidence="5">
    <location>
        <begin position="183"/>
        <end position="186"/>
    </location>
    <ligand>
        <name>GTP</name>
        <dbReference type="ChEBI" id="CHEBI:37565"/>
    </ligand>
</feature>
<dbReference type="PANTHER" id="PTHR43261">
    <property type="entry name" value="TRANSLATION ELONGATION FACTOR G-RELATED"/>
    <property type="match status" value="1"/>
</dbReference>
<name>A0A4S2N258_9PEZI</name>
<dbReference type="InParanoid" id="A0A4S2N258"/>
<dbReference type="PANTHER" id="PTHR43261:SF1">
    <property type="entry name" value="RIBOSOME-RELEASING FACTOR 2, MITOCHONDRIAL"/>
    <property type="match status" value="1"/>
</dbReference>
<reference evidence="7 8" key="1">
    <citation type="submission" date="2019-04" db="EMBL/GenBank/DDBJ databases">
        <title>Comparative genomics and transcriptomics to analyze fruiting body development in filamentous ascomycetes.</title>
        <authorList>
            <consortium name="DOE Joint Genome Institute"/>
            <person name="Lutkenhaus R."/>
            <person name="Traeger S."/>
            <person name="Breuer J."/>
            <person name="Kuo A."/>
            <person name="Lipzen A."/>
            <person name="Pangilinan J."/>
            <person name="Dilworth D."/>
            <person name="Sandor L."/>
            <person name="Poggeler S."/>
            <person name="Barry K."/>
            <person name="Grigoriev I.V."/>
            <person name="Nowrousian M."/>
        </authorList>
    </citation>
    <scope>NUCLEOTIDE SEQUENCE [LARGE SCALE GENOMIC DNA]</scope>
    <source>
        <strain evidence="7 8">CBS 389.68</strain>
    </source>
</reference>
<dbReference type="GO" id="GO:0005525">
    <property type="term" value="F:GTP binding"/>
    <property type="evidence" value="ECO:0007669"/>
    <property type="project" value="UniProtKB-UniRule"/>
</dbReference>
<organism evidence="7 8">
    <name type="scientific">Ascodesmis nigricans</name>
    <dbReference type="NCBI Taxonomy" id="341454"/>
    <lineage>
        <taxon>Eukaryota</taxon>
        <taxon>Fungi</taxon>
        <taxon>Dikarya</taxon>
        <taxon>Ascomycota</taxon>
        <taxon>Pezizomycotina</taxon>
        <taxon>Pezizomycetes</taxon>
        <taxon>Pezizales</taxon>
        <taxon>Ascodesmidaceae</taxon>
        <taxon>Ascodesmis</taxon>
    </lineage>
</organism>
<dbReference type="NCBIfam" id="TIGR00231">
    <property type="entry name" value="small_GTP"/>
    <property type="match status" value="1"/>
</dbReference>
<dbReference type="InterPro" id="IPR005225">
    <property type="entry name" value="Small_GTP-bd"/>
</dbReference>
<dbReference type="PROSITE" id="PS00301">
    <property type="entry name" value="G_TR_1"/>
    <property type="match status" value="1"/>
</dbReference>
<keyword evidence="3 5" id="KW-0496">Mitochondrion</keyword>
<dbReference type="CDD" id="cd01886">
    <property type="entry name" value="EF-G"/>
    <property type="match status" value="1"/>
</dbReference>
<dbReference type="InterPro" id="IPR009022">
    <property type="entry name" value="EFG_III"/>
</dbReference>
<dbReference type="InterPro" id="IPR041095">
    <property type="entry name" value="EFG_II"/>
</dbReference>
<dbReference type="EMBL" id="ML220114">
    <property type="protein sequence ID" value="TGZ83190.1"/>
    <property type="molecule type" value="Genomic_DNA"/>
</dbReference>
<keyword evidence="7" id="KW-0378">Hydrolase</keyword>
<dbReference type="Pfam" id="PF22042">
    <property type="entry name" value="EF-G_D2"/>
    <property type="match status" value="1"/>
</dbReference>
<evidence type="ECO:0000256" key="2">
    <source>
        <dbReference type="ARBA" id="ARBA00022917"/>
    </source>
</evidence>
<dbReference type="PRINTS" id="PR00315">
    <property type="entry name" value="ELONGATNFCT"/>
</dbReference>
<dbReference type="GO" id="GO:0003924">
    <property type="term" value="F:GTPase activity"/>
    <property type="evidence" value="ECO:0007669"/>
    <property type="project" value="UniProtKB-UniRule"/>
</dbReference>
<dbReference type="InterPro" id="IPR053905">
    <property type="entry name" value="EF-G-like_DII"/>
</dbReference>
<dbReference type="GO" id="GO:0005759">
    <property type="term" value="C:mitochondrial matrix"/>
    <property type="evidence" value="ECO:0007669"/>
    <property type="project" value="UniProtKB-ARBA"/>
</dbReference>
<dbReference type="FunFam" id="3.30.70.870:FF:000007">
    <property type="entry name" value="Ribosome-releasing factor 2, mitochondrial"/>
    <property type="match status" value="1"/>
</dbReference>
<dbReference type="Gene3D" id="3.30.70.870">
    <property type="entry name" value="Elongation Factor G (Translational Gtpase), domain 3"/>
    <property type="match status" value="1"/>
</dbReference>
<evidence type="ECO:0000256" key="3">
    <source>
        <dbReference type="ARBA" id="ARBA00023128"/>
    </source>
</evidence>
<dbReference type="InterPro" id="IPR009000">
    <property type="entry name" value="Transl_B-barrel_sf"/>
</dbReference>
<evidence type="ECO:0000256" key="4">
    <source>
        <dbReference type="ARBA" id="ARBA00023134"/>
    </source>
</evidence>
<dbReference type="InterPro" id="IPR000795">
    <property type="entry name" value="T_Tr_GTP-bd_dom"/>
</dbReference>
<dbReference type="InterPro" id="IPR027417">
    <property type="entry name" value="P-loop_NTPase"/>
</dbReference>
<feature type="domain" description="Tr-type G" evidence="6">
    <location>
        <begin position="51"/>
        <end position="352"/>
    </location>
</feature>
<feature type="binding site" evidence="5">
    <location>
        <begin position="129"/>
        <end position="133"/>
    </location>
    <ligand>
        <name>GTP</name>
        <dbReference type="ChEBI" id="CHEBI:37565"/>
    </ligand>
</feature>
<keyword evidence="4 5" id="KW-0342">GTP-binding</keyword>
<dbReference type="GO" id="GO:0032790">
    <property type="term" value="P:ribosome disassembly"/>
    <property type="evidence" value="ECO:0007669"/>
    <property type="project" value="UniProtKB-UniRule"/>
</dbReference>